<dbReference type="EMBL" id="OX451736">
    <property type="protein sequence ID" value="CAI8586655.1"/>
    <property type="molecule type" value="Genomic_DNA"/>
</dbReference>
<sequence length="97" mass="10874">MIGFLLPECPYNLDMDYQFASGMFSDQYPQNPIISSEETQYEMLEPWLLAECVPLWTDLISVSPIVGEIQALRWGLSLAINLCLDGIVVQSSCLNAL</sequence>
<keyword evidence="2" id="KW-1185">Reference proteome</keyword>
<proteinExistence type="predicted"/>
<evidence type="ECO:0000313" key="2">
    <source>
        <dbReference type="Proteomes" id="UP001157006"/>
    </source>
</evidence>
<gene>
    <name evidence="1" type="ORF">VFH_I263960</name>
</gene>
<organism evidence="1 2">
    <name type="scientific">Vicia faba</name>
    <name type="common">Broad bean</name>
    <name type="synonym">Faba vulgaris</name>
    <dbReference type="NCBI Taxonomy" id="3906"/>
    <lineage>
        <taxon>Eukaryota</taxon>
        <taxon>Viridiplantae</taxon>
        <taxon>Streptophyta</taxon>
        <taxon>Embryophyta</taxon>
        <taxon>Tracheophyta</taxon>
        <taxon>Spermatophyta</taxon>
        <taxon>Magnoliopsida</taxon>
        <taxon>eudicotyledons</taxon>
        <taxon>Gunneridae</taxon>
        <taxon>Pentapetalae</taxon>
        <taxon>rosids</taxon>
        <taxon>fabids</taxon>
        <taxon>Fabales</taxon>
        <taxon>Fabaceae</taxon>
        <taxon>Papilionoideae</taxon>
        <taxon>50 kb inversion clade</taxon>
        <taxon>NPAAA clade</taxon>
        <taxon>Hologalegina</taxon>
        <taxon>IRL clade</taxon>
        <taxon>Fabeae</taxon>
        <taxon>Vicia</taxon>
    </lineage>
</organism>
<name>A0AAV0YKT0_VICFA</name>
<evidence type="ECO:0000313" key="1">
    <source>
        <dbReference type="EMBL" id="CAI8586655.1"/>
    </source>
</evidence>
<protein>
    <submittedName>
        <fullName evidence="1">Uncharacterized protein</fullName>
    </submittedName>
</protein>
<accession>A0AAV0YKT0</accession>
<dbReference type="AlphaFoldDB" id="A0AAV0YKT0"/>
<reference evidence="1 2" key="1">
    <citation type="submission" date="2023-01" db="EMBL/GenBank/DDBJ databases">
        <authorList>
            <person name="Kreplak J."/>
        </authorList>
    </citation>
    <scope>NUCLEOTIDE SEQUENCE [LARGE SCALE GENOMIC DNA]</scope>
</reference>
<dbReference type="Proteomes" id="UP001157006">
    <property type="component" value="Chromosome 1L"/>
</dbReference>